<dbReference type="InterPro" id="IPR017853">
    <property type="entry name" value="GH"/>
</dbReference>
<dbReference type="EMBL" id="HBUF01266414">
    <property type="protein sequence ID" value="CAG6684256.1"/>
    <property type="molecule type" value="Transcribed_RNA"/>
</dbReference>
<feature type="transmembrane region" description="Helical" evidence="1">
    <location>
        <begin position="21"/>
        <end position="43"/>
    </location>
</feature>
<proteinExistence type="predicted"/>
<evidence type="ECO:0000256" key="1">
    <source>
        <dbReference type="SAM" id="Phobius"/>
    </source>
</evidence>
<keyword evidence="1" id="KW-0472">Membrane</keyword>
<evidence type="ECO:0000313" key="2">
    <source>
        <dbReference type="EMBL" id="CAG6684255.1"/>
    </source>
</evidence>
<dbReference type="Gene3D" id="3.20.20.80">
    <property type="entry name" value="Glycosidases"/>
    <property type="match status" value="1"/>
</dbReference>
<dbReference type="PANTHER" id="PTHR21040">
    <property type="entry name" value="BCDNA.GH04120"/>
    <property type="match status" value="1"/>
</dbReference>
<dbReference type="GO" id="GO:0015929">
    <property type="term" value="F:hexosaminidase activity"/>
    <property type="evidence" value="ECO:0007669"/>
    <property type="project" value="InterPro"/>
</dbReference>
<name>A0A8D8TDM5_9HEMI</name>
<accession>A0A8D8TDM5</accession>
<keyword evidence="1" id="KW-0812">Transmembrane</keyword>
<dbReference type="PANTHER" id="PTHR21040:SF8">
    <property type="entry name" value="BCDNA.GH04120"/>
    <property type="match status" value="1"/>
</dbReference>
<dbReference type="SUPFAM" id="SSF51445">
    <property type="entry name" value="(Trans)glycosidases"/>
    <property type="match status" value="1"/>
</dbReference>
<dbReference type="EMBL" id="HBUF01266413">
    <property type="protein sequence ID" value="CAG6684255.1"/>
    <property type="molecule type" value="Transcribed_RNA"/>
</dbReference>
<protein>
    <submittedName>
        <fullName evidence="2">Hexosaminidase D</fullName>
    </submittedName>
</protein>
<organism evidence="2">
    <name type="scientific">Cacopsylla melanoneura</name>
    <dbReference type="NCBI Taxonomy" id="428564"/>
    <lineage>
        <taxon>Eukaryota</taxon>
        <taxon>Metazoa</taxon>
        <taxon>Ecdysozoa</taxon>
        <taxon>Arthropoda</taxon>
        <taxon>Hexapoda</taxon>
        <taxon>Insecta</taxon>
        <taxon>Pterygota</taxon>
        <taxon>Neoptera</taxon>
        <taxon>Paraneoptera</taxon>
        <taxon>Hemiptera</taxon>
        <taxon>Sternorrhyncha</taxon>
        <taxon>Psylloidea</taxon>
        <taxon>Psyllidae</taxon>
        <taxon>Psyllinae</taxon>
        <taxon>Cacopsylla</taxon>
    </lineage>
</organism>
<reference evidence="2" key="1">
    <citation type="submission" date="2021-05" db="EMBL/GenBank/DDBJ databases">
        <authorList>
            <person name="Alioto T."/>
            <person name="Alioto T."/>
            <person name="Gomez Garrido J."/>
        </authorList>
    </citation>
    <scope>NUCLEOTIDE SEQUENCE</scope>
</reference>
<dbReference type="AlphaFoldDB" id="A0A8D8TDM5"/>
<dbReference type="InterPro" id="IPR038901">
    <property type="entry name" value="HEXDC-like"/>
</dbReference>
<sequence length="552" mass="64450">MNSLCLTCIIQDIKSIYQGSVFPMFTMVCLSISAIGLSVYLLLCSCFFDVRTLSLISYDDSVVSPSTFNEVHVHFDFKGAPLSLSYITDILPILAYTGTTGLILEWEDMLPYGDKFDNTHPYKETQVFFILAKAEANNLTVIPLVPLYSDMDWVLKVKDYARLRQSFNDTRFMCPNATVSLDLISKMINRVMDFHRDAKYFHIGFRGPFPQESQDCSYECCKGRPLYDVIIDYLVTIVFHFHHLYPHMKLLMWDDLFRCIPVSSVKKLKGMGNYVIPVVQPLEEAGLFGENLESYTAFLSAIFPEVWISGSYRGSPDPHEFKLIPNLNQHLSLNSKQVDYVEKFQYMFDFPITSFVLTGPQRDSHYSLLNELTPASLPCITLSSYCLRHKVVGYKGLTTLFRELRCPPFHPTDEGAYSRCGFPGSQVYKVMMELDTLVRSDEYHQFEEWKTSRYMWYNLRHRYLPPQEIRNNLLVLDSIWKRLQQIVKELKSHLGDKLFHSSDAEEWLEQNILPLYQDVKRMRQTMSSMKRFWHWPRRQFNTSEDLIREFGN</sequence>
<keyword evidence="1" id="KW-1133">Transmembrane helix</keyword>